<dbReference type="PANTHER" id="PTHR11999:SF70">
    <property type="entry name" value="MIP05841P"/>
    <property type="match status" value="1"/>
</dbReference>
<comment type="similarity">
    <text evidence="2 7">Belongs to the group II decarboxylase family.</text>
</comment>
<dbReference type="EMBL" id="JACKVK010000004">
    <property type="protein sequence ID" value="MCV7419999.1"/>
    <property type="molecule type" value="Genomic_DNA"/>
</dbReference>
<dbReference type="RefSeq" id="WP_263994790.1">
    <property type="nucleotide sequence ID" value="NZ_JACKVK010000004.1"/>
</dbReference>
<evidence type="ECO:0000256" key="3">
    <source>
        <dbReference type="ARBA" id="ARBA00022793"/>
    </source>
</evidence>
<keyword evidence="8" id="KW-0808">Transferase</keyword>
<dbReference type="Proteomes" id="UP001141629">
    <property type="component" value="Unassembled WGS sequence"/>
</dbReference>
<dbReference type="GO" id="GO:0004058">
    <property type="term" value="F:aromatic-L-amino-acid decarboxylase activity"/>
    <property type="evidence" value="ECO:0007669"/>
    <property type="project" value="UniProtKB-ARBA"/>
</dbReference>
<keyword evidence="4 6" id="KW-0663">Pyridoxal phosphate</keyword>
<evidence type="ECO:0000256" key="4">
    <source>
        <dbReference type="ARBA" id="ARBA00022898"/>
    </source>
</evidence>
<dbReference type="GO" id="GO:0019752">
    <property type="term" value="P:carboxylic acid metabolic process"/>
    <property type="evidence" value="ECO:0007669"/>
    <property type="project" value="InterPro"/>
</dbReference>
<organism evidence="8 9">
    <name type="scientific">Mycobacterium yunnanensis</name>
    <dbReference type="NCBI Taxonomy" id="368477"/>
    <lineage>
        <taxon>Bacteria</taxon>
        <taxon>Bacillati</taxon>
        <taxon>Actinomycetota</taxon>
        <taxon>Actinomycetes</taxon>
        <taxon>Mycobacteriales</taxon>
        <taxon>Mycobacteriaceae</taxon>
        <taxon>Mycobacterium</taxon>
    </lineage>
</organism>
<evidence type="ECO:0000256" key="5">
    <source>
        <dbReference type="ARBA" id="ARBA00023239"/>
    </source>
</evidence>
<keyword evidence="9" id="KW-1185">Reference proteome</keyword>
<evidence type="ECO:0000313" key="8">
    <source>
        <dbReference type="EMBL" id="MCV7419999.1"/>
    </source>
</evidence>
<proteinExistence type="inferred from homology"/>
<dbReference type="GO" id="GO:0030170">
    <property type="term" value="F:pyridoxal phosphate binding"/>
    <property type="evidence" value="ECO:0007669"/>
    <property type="project" value="InterPro"/>
</dbReference>
<keyword evidence="3" id="KW-0210">Decarboxylase</keyword>
<sequence>MISLSQELQLMEDADRRARSYTAGIGTRPVFPTADALAHLVTFDEDLPDHGRDAAETLKLLDDYGSPATVETNGGRYFGFVTGAALPAAAAADRLVLAWDNAGLAHVTSPTAAKVEAVASRWVLDALELPDTAAVGFTTSAGAGTLIALASARRALLQRHGWDVDEHGLAGAPVIRVVASELAHVVVTKALRVLGFGTAQVVLAPTDVFGRVDPARLPPLDDKTIVVLQAGEVNTGEFDPFDEIIPAARAAGAWVHVDGAFGLWARASAVHRHLTDGVEGADSWTVDGHKWLNTPYDSAMVILADRDQLAETMTSDAAYSSTSADSQKNVTLEFSRRPRGIAIWAALRTLGRDGVADLVERTVAMAADISRKLQESGFTVVNRGVINQVIARADTPEQTARIVAAAQASGRTWFGTSVWRGEPVMRISVSSWRTTAADVDDLVDLLSKLRIDHA</sequence>
<comment type="caution">
    <text evidence="8">The sequence shown here is derived from an EMBL/GenBank/DDBJ whole genome shotgun (WGS) entry which is preliminary data.</text>
</comment>
<dbReference type="InterPro" id="IPR002129">
    <property type="entry name" value="PyrdxlP-dep_de-COase"/>
</dbReference>
<evidence type="ECO:0000256" key="2">
    <source>
        <dbReference type="ARBA" id="ARBA00009533"/>
    </source>
</evidence>
<accession>A0A9X2YXG5</accession>
<reference evidence="8" key="1">
    <citation type="submission" date="2020-07" db="EMBL/GenBank/DDBJ databases">
        <authorList>
            <person name="Pettersson B.M.F."/>
            <person name="Behra P.R.K."/>
            <person name="Ramesh M."/>
            <person name="Das S."/>
            <person name="Dasgupta S."/>
            <person name="Kirsebom L.A."/>
        </authorList>
    </citation>
    <scope>NUCLEOTIDE SEQUENCE</scope>
    <source>
        <strain evidence="8">DSM 44838</strain>
    </source>
</reference>
<evidence type="ECO:0000256" key="7">
    <source>
        <dbReference type="RuleBase" id="RU000382"/>
    </source>
</evidence>
<dbReference type="InterPro" id="IPR015424">
    <property type="entry name" value="PyrdxlP-dep_Trfase"/>
</dbReference>
<protein>
    <submittedName>
        <fullName evidence="8">Aspartate aminotransferase family protein</fullName>
    </submittedName>
</protein>
<reference evidence="8" key="2">
    <citation type="journal article" date="2022" name="BMC Genomics">
        <title>Comparative genome analysis of mycobacteria focusing on tRNA and non-coding RNA.</title>
        <authorList>
            <person name="Behra P.R.K."/>
            <person name="Pettersson B.M.F."/>
            <person name="Ramesh M."/>
            <person name="Das S."/>
            <person name="Dasgupta S."/>
            <person name="Kirsebom L.A."/>
        </authorList>
    </citation>
    <scope>NUCLEOTIDE SEQUENCE</scope>
    <source>
        <strain evidence="8">DSM 44838</strain>
    </source>
</reference>
<gene>
    <name evidence="8" type="ORF">H7K45_05565</name>
</gene>
<dbReference type="Gene3D" id="3.90.1150.10">
    <property type="entry name" value="Aspartate Aminotransferase, domain 1"/>
    <property type="match status" value="1"/>
</dbReference>
<dbReference type="InterPro" id="IPR015422">
    <property type="entry name" value="PyrdxlP-dep_Trfase_small"/>
</dbReference>
<dbReference type="AlphaFoldDB" id="A0A9X2YXG5"/>
<evidence type="ECO:0000313" key="9">
    <source>
        <dbReference type="Proteomes" id="UP001141629"/>
    </source>
</evidence>
<evidence type="ECO:0000256" key="6">
    <source>
        <dbReference type="PIRSR" id="PIRSR602129-50"/>
    </source>
</evidence>
<dbReference type="Pfam" id="PF00282">
    <property type="entry name" value="Pyridoxal_deC"/>
    <property type="match status" value="1"/>
</dbReference>
<dbReference type="GO" id="GO:0008483">
    <property type="term" value="F:transaminase activity"/>
    <property type="evidence" value="ECO:0007669"/>
    <property type="project" value="UniProtKB-KW"/>
</dbReference>
<dbReference type="Gene3D" id="3.40.640.10">
    <property type="entry name" value="Type I PLP-dependent aspartate aminotransferase-like (Major domain)"/>
    <property type="match status" value="1"/>
</dbReference>
<keyword evidence="8" id="KW-0032">Aminotransferase</keyword>
<dbReference type="SUPFAM" id="SSF53383">
    <property type="entry name" value="PLP-dependent transferases"/>
    <property type="match status" value="1"/>
</dbReference>
<dbReference type="InterPro" id="IPR015421">
    <property type="entry name" value="PyrdxlP-dep_Trfase_major"/>
</dbReference>
<feature type="modified residue" description="N6-(pyridoxal phosphate)lysine" evidence="6">
    <location>
        <position position="290"/>
    </location>
</feature>
<keyword evidence="5 7" id="KW-0456">Lyase</keyword>
<name>A0A9X2YXG5_9MYCO</name>
<dbReference type="PANTHER" id="PTHR11999">
    <property type="entry name" value="GROUP II PYRIDOXAL-5-PHOSPHATE DECARBOXYLASE"/>
    <property type="match status" value="1"/>
</dbReference>
<comment type="cofactor">
    <cofactor evidence="1 6 7">
        <name>pyridoxal 5'-phosphate</name>
        <dbReference type="ChEBI" id="CHEBI:597326"/>
    </cofactor>
</comment>
<evidence type="ECO:0000256" key="1">
    <source>
        <dbReference type="ARBA" id="ARBA00001933"/>
    </source>
</evidence>
<dbReference type="InterPro" id="IPR010977">
    <property type="entry name" value="Aromatic_deC"/>
</dbReference>